<organism evidence="14 15">
    <name type="scientific">Gallibacterium genomosp. 3</name>
    <dbReference type="NCBI Taxonomy" id="505345"/>
    <lineage>
        <taxon>Bacteria</taxon>
        <taxon>Pseudomonadati</taxon>
        <taxon>Pseudomonadota</taxon>
        <taxon>Gammaproteobacteria</taxon>
        <taxon>Pasteurellales</taxon>
        <taxon>Pasteurellaceae</taxon>
        <taxon>Gallibacterium</taxon>
    </lineage>
</organism>
<evidence type="ECO:0000256" key="10">
    <source>
        <dbReference type="ARBA" id="ARBA00023237"/>
    </source>
</evidence>
<sequence>MAKAAQPDNNPILEQAVVQFVTNQGEANPKEQNTTFILNLNGDNTSISTSGQDNTVTISLRDNGVTESKLKDNAVTEVKIKNEAVTEAKIKKNAVTKDKLSGELQTQISKLNSDGTLNFSNIAGTNGVITTAMLASDFELNGSKIKTGTVTADRLETSYKNSIDQAIAKTAKIITHISNGNTTKELSGTTLSISGNNDISASIGEGGAVSITLNKAQGIAVNDDRVATAAQVYKAITSAKTTVAAEADDYITVAPTVNEGVQGNSYKISLDVASLTTKLDDTFAKDDDLANYLTKEGLTAADSNIVINNTASGKSVGLATNLTDLTSAEFSGEVAAGSLKADSATIGTNVFINQNGIAMGNQKISGLVNGTEATDAATVGQVNQVYTSLGEVAGELGTWNSNGNTFTPQSYAKVNKDTTEGDGVYDNLHSAVTDMITAINGGMTFKVGNSSQQRYLGGILVFDNNEAPTASDGSNIALSADDNGIHFGLKQVTTGNDLDNDSDNKLVTSGAVKEYVDDYSLAYQVTGSDNNNYEGSTTLGAGFIFNNESPDQLTIGSSSAGQIDFGLNVAESLDGSDDYLVTNRLVKRAIDDLADTYLKIDNVNAGNNIQITKDDDEVTVGLNPELTGLKSATFSTGAQATTSTTIDGTGVAVGKVKLSSDGLVMDSKKITGLGAGTATGEAVNYDQFKTVADQLGGLTDGSLTAQSYNKVEIKDQTTDSRTKIIDSVKDLITAVNTGFTVSDGTTATAEQITAGKTVTFKPKDGEKNITVSHNAGTFSFELNETADKDAIKNASAKNPETNVLATALAVKEFVADQIGATTLTYKANGGTDLTTKLSEGLIFNGDDNLTVEATTGGNVTYKLNPALTGITSIDGTALALKDDKVQSINDGKVTFDADDGHVSTINETAVVFGQDGKLTSLDTVSDVVTFGADAITLVNKKITGLAAGAVTAKSTDAINGGQLFGAFTGLQGLLADAGELTQNESTGVLSLASGKTFGNIKGATTINAALKALNTGVTNLNNGVAGPVRYIDLTDGNVTGNSKLALVGAGDSTTTPISLVNLKSGLGAARVDSKATTTANAQSAVKDLLTEKDDKKLSTAVNLADLQAIAKAGIDFSGNTGDPIHRSLSKTLNILGEGTIPGDFESASGNIRVRAESTDTLYLELSKRLDNLESATFKKDGKAETVVSNNGMTITPSTAGKGSVSLTESGLDNGGNKITGVETPTDKTDAANKDYVDTEIKNASKDLIDTGIKVQTNSNTAQTVKLGETVQINNGANTEVSTITSTGNDGERVHSLNVNVTGLSTAFTDEQGNKLVKVNGSYYKVDDVVKSDGTIDTTNKTSVNVAKVSLVDSQGEVTAMQLDNVKSVITPGDNQTITNAIQDAVTKGNGKSAVNVDDLKAVNDRVQAGFNIKTSAKGGIVDNTGIAATGDNINPDKNTLEFVAGANVTLKQEAGKITISTNNTDIVNNVIESQGLPVSYGYKDADGTYKKAYKIGDNFYKSAAGGDENKLATGTEIVARLDYNDPMTLANVKSALGLTGNADNTPTGTTGGTNANPEAITVDAAQKAVAGVNKDGQSGLLAQAGTDLNKGVNLGDLQAVAQAGLDFAGNAGEVHSPLGTKVTIKGEGTVAQKADNTYKTAADNIVVEANAGKSELTVKLAEDLRNLKSAIFEEAGTDNGSLQVDGNGVRFLKDGTVDSKDENAPSIAKTGIDAGNQKVTNVKDGDIKNNSEDAVNGGQIAKVLGMETDANGTVQGIGGTKQNTIDGALKEVRSEVNNKGDDGKADTNIGITKETGSNGQDVYSVNMSKDLVLKTVTLDNDDGKGKAKLGVVHQAQYVGSETALDVNNIRITGVADAKDPTDAVNLRQMLEMGAKIDTRVTSLERKVDKMDRRLRAGIAGAIATANLPQAGIAGYNSVSVAGGSYGGENSIALGFSRLSDSGKVLFKVSGSSDSSGRVGVGAGVAFQWK</sequence>
<comment type="caution">
    <text evidence="14">The sequence shown here is derived from an EMBL/GenBank/DDBJ whole genome shotgun (WGS) entry which is preliminary data.</text>
</comment>
<accession>A0A1A7NTP0</accession>
<evidence type="ECO:0008006" key="16">
    <source>
        <dbReference type="Google" id="ProtNLM"/>
    </source>
</evidence>
<comment type="subcellular location">
    <subcellularLocation>
        <location evidence="2">Cell outer membrane</location>
    </subcellularLocation>
    <subcellularLocation>
        <location evidence="1">Cell surface</location>
    </subcellularLocation>
</comment>
<evidence type="ECO:0000256" key="3">
    <source>
        <dbReference type="ARBA" id="ARBA00005848"/>
    </source>
</evidence>
<evidence type="ECO:0000256" key="1">
    <source>
        <dbReference type="ARBA" id="ARBA00004241"/>
    </source>
</evidence>
<name>A0A1A7NTP0_9PAST</name>
<dbReference type="GO" id="GO:0009986">
    <property type="term" value="C:cell surface"/>
    <property type="evidence" value="ECO:0007669"/>
    <property type="project" value="UniProtKB-SubCell"/>
</dbReference>
<protein>
    <recommendedName>
        <fullName evidence="16">Trimeric autotransporter adhesin YadA-like C-terminal membrane anchor domain-containing protein</fullName>
    </recommendedName>
</protein>
<evidence type="ECO:0000259" key="12">
    <source>
        <dbReference type="Pfam" id="PF03895"/>
    </source>
</evidence>
<dbReference type="Proteomes" id="UP000243558">
    <property type="component" value="Unassembled WGS sequence"/>
</dbReference>
<dbReference type="GO" id="GO:0015031">
    <property type="term" value="P:protein transport"/>
    <property type="evidence" value="ECO:0007669"/>
    <property type="project" value="UniProtKB-KW"/>
</dbReference>
<dbReference type="Gene3D" id="3.30.1300.30">
    <property type="entry name" value="GSPII I/J protein-like"/>
    <property type="match status" value="1"/>
</dbReference>
<feature type="domain" description="Trimeric autotransporter adhesin YadA-like stalk" evidence="13">
    <location>
        <begin position="1718"/>
        <end position="1743"/>
    </location>
</feature>
<feature type="domain" description="Trimeric autotransporter adhesin YadA-like stalk" evidence="13">
    <location>
        <begin position="941"/>
        <end position="972"/>
    </location>
</feature>
<evidence type="ECO:0000256" key="8">
    <source>
        <dbReference type="ARBA" id="ARBA00022927"/>
    </source>
</evidence>
<keyword evidence="7" id="KW-0732">Signal</keyword>
<evidence type="ECO:0000259" key="13">
    <source>
        <dbReference type="Pfam" id="PF05662"/>
    </source>
</evidence>
<keyword evidence="6" id="KW-0812">Transmembrane</keyword>
<evidence type="ECO:0000313" key="14">
    <source>
        <dbReference type="EMBL" id="OBW93033.1"/>
    </source>
</evidence>
<dbReference type="Pfam" id="PF05662">
    <property type="entry name" value="YadA_stalk"/>
    <property type="match status" value="5"/>
</dbReference>
<feature type="domain" description="Trimeric autotransporter adhesin YadA-like stalk" evidence="13">
    <location>
        <begin position="1850"/>
        <end position="1886"/>
    </location>
</feature>
<dbReference type="PATRIC" id="fig|505345.7.peg.693"/>
<dbReference type="Pfam" id="PF03895">
    <property type="entry name" value="YadA_anchor"/>
    <property type="match status" value="1"/>
</dbReference>
<feature type="region of interest" description="Disordered" evidence="11">
    <location>
        <begin position="1198"/>
        <end position="1225"/>
    </location>
</feature>
<gene>
    <name evidence="14" type="ORF">QV01_03460</name>
</gene>
<dbReference type="InterPro" id="IPR005594">
    <property type="entry name" value="YadA_C"/>
</dbReference>
<keyword evidence="5" id="KW-1134">Transmembrane beta strand</keyword>
<feature type="domain" description="Trimeric autotransporter adhesin YadA-like stalk" evidence="13">
    <location>
        <begin position="363"/>
        <end position="404"/>
    </location>
</feature>
<dbReference type="InterPro" id="IPR011049">
    <property type="entry name" value="Serralysin-like_metalloprot_C"/>
</dbReference>
<keyword evidence="9" id="KW-0472">Membrane</keyword>
<evidence type="ECO:0000256" key="4">
    <source>
        <dbReference type="ARBA" id="ARBA00022448"/>
    </source>
</evidence>
<evidence type="ECO:0000256" key="7">
    <source>
        <dbReference type="ARBA" id="ARBA00022729"/>
    </source>
</evidence>
<comment type="similarity">
    <text evidence="3">Belongs to the autotransporter-2 (AT-2) (TC 1.B.40) family.</text>
</comment>
<evidence type="ECO:0000313" key="15">
    <source>
        <dbReference type="Proteomes" id="UP000243558"/>
    </source>
</evidence>
<dbReference type="InterPro" id="IPR045584">
    <property type="entry name" value="Pilin-like"/>
</dbReference>
<reference evidence="14 15" key="1">
    <citation type="submission" date="2014-11" db="EMBL/GenBank/DDBJ databases">
        <title>Pan-genome of Gallibacterium spp.</title>
        <authorList>
            <person name="Kudirkiene E."/>
            <person name="Bojesen A.M."/>
        </authorList>
    </citation>
    <scope>NUCLEOTIDE SEQUENCE [LARGE SCALE GENOMIC DNA]</scope>
    <source>
        <strain evidence="14 15">F151</strain>
    </source>
</reference>
<evidence type="ECO:0000256" key="6">
    <source>
        <dbReference type="ARBA" id="ARBA00022692"/>
    </source>
</evidence>
<evidence type="ECO:0000256" key="9">
    <source>
        <dbReference type="ARBA" id="ARBA00023136"/>
    </source>
</evidence>
<feature type="compositionally biased region" description="Polar residues" evidence="11">
    <location>
        <begin position="1198"/>
        <end position="1210"/>
    </location>
</feature>
<dbReference type="Gene3D" id="1.20.5.170">
    <property type="match status" value="1"/>
</dbReference>
<evidence type="ECO:0000256" key="5">
    <source>
        <dbReference type="ARBA" id="ARBA00022452"/>
    </source>
</evidence>
<feature type="domain" description="Trimeric autotransporter adhesin YadA-like stalk" evidence="13">
    <location>
        <begin position="669"/>
        <end position="708"/>
    </location>
</feature>
<dbReference type="EMBL" id="JTJM01000012">
    <property type="protein sequence ID" value="OBW93033.1"/>
    <property type="molecule type" value="Genomic_DNA"/>
</dbReference>
<dbReference type="Gene3D" id="2.20.70.140">
    <property type="match status" value="2"/>
</dbReference>
<keyword evidence="10" id="KW-0998">Cell outer membrane</keyword>
<dbReference type="InterPro" id="IPR008635">
    <property type="entry name" value="Coiled_stalk_dom"/>
</dbReference>
<keyword evidence="15" id="KW-1185">Reference proteome</keyword>
<dbReference type="Gene3D" id="2.150.10.10">
    <property type="entry name" value="Serralysin-like metalloprotease, C-terminal"/>
    <property type="match status" value="1"/>
</dbReference>
<dbReference type="RefSeq" id="WP_065238965.1">
    <property type="nucleotide sequence ID" value="NZ_JTJM01000012.1"/>
</dbReference>
<feature type="domain" description="Trimeric autotransporter adhesin YadA-like C-terminal membrane anchor" evidence="12">
    <location>
        <begin position="1908"/>
        <end position="1968"/>
    </location>
</feature>
<keyword evidence="8" id="KW-0653">Protein transport</keyword>
<proteinExistence type="inferred from homology"/>
<keyword evidence="4" id="KW-0813">Transport</keyword>
<evidence type="ECO:0000256" key="11">
    <source>
        <dbReference type="SAM" id="MobiDB-lite"/>
    </source>
</evidence>
<dbReference type="GO" id="GO:0009279">
    <property type="term" value="C:cell outer membrane"/>
    <property type="evidence" value="ECO:0007669"/>
    <property type="project" value="UniProtKB-SubCell"/>
</dbReference>
<dbReference type="SUPFAM" id="SSF54523">
    <property type="entry name" value="Pili subunits"/>
    <property type="match status" value="1"/>
</dbReference>
<evidence type="ECO:0000256" key="2">
    <source>
        <dbReference type="ARBA" id="ARBA00004442"/>
    </source>
</evidence>
<dbReference type="Gene3D" id="6.20.50.100">
    <property type="match status" value="1"/>
</dbReference>